<keyword evidence="2" id="KW-1185">Reference proteome</keyword>
<comment type="caution">
    <text evidence="1">The sequence shown here is derived from an EMBL/GenBank/DDBJ whole genome shotgun (WGS) entry which is preliminary data.</text>
</comment>
<evidence type="ECO:0000313" key="1">
    <source>
        <dbReference type="EMBL" id="KAI4308606.1"/>
    </source>
</evidence>
<gene>
    <name evidence="1" type="ORF">L6164_031662</name>
</gene>
<reference evidence="1 2" key="1">
    <citation type="journal article" date="2022" name="DNA Res.">
        <title>Chromosomal-level genome assembly of the orchid tree Bauhinia variegata (Leguminosae; Cercidoideae) supports the allotetraploid origin hypothesis of Bauhinia.</title>
        <authorList>
            <person name="Zhong Y."/>
            <person name="Chen Y."/>
            <person name="Zheng D."/>
            <person name="Pang J."/>
            <person name="Liu Y."/>
            <person name="Luo S."/>
            <person name="Meng S."/>
            <person name="Qian L."/>
            <person name="Wei D."/>
            <person name="Dai S."/>
            <person name="Zhou R."/>
        </authorList>
    </citation>
    <scope>NUCLEOTIDE SEQUENCE [LARGE SCALE GENOMIC DNA]</scope>
    <source>
        <strain evidence="1">BV-YZ2020</strain>
    </source>
</reference>
<protein>
    <submittedName>
        <fullName evidence="1">Uncharacterized protein</fullName>
    </submittedName>
</protein>
<organism evidence="1 2">
    <name type="scientific">Bauhinia variegata</name>
    <name type="common">Purple orchid tree</name>
    <name type="synonym">Phanera variegata</name>
    <dbReference type="NCBI Taxonomy" id="167791"/>
    <lineage>
        <taxon>Eukaryota</taxon>
        <taxon>Viridiplantae</taxon>
        <taxon>Streptophyta</taxon>
        <taxon>Embryophyta</taxon>
        <taxon>Tracheophyta</taxon>
        <taxon>Spermatophyta</taxon>
        <taxon>Magnoliopsida</taxon>
        <taxon>eudicotyledons</taxon>
        <taxon>Gunneridae</taxon>
        <taxon>Pentapetalae</taxon>
        <taxon>rosids</taxon>
        <taxon>fabids</taxon>
        <taxon>Fabales</taxon>
        <taxon>Fabaceae</taxon>
        <taxon>Cercidoideae</taxon>
        <taxon>Cercideae</taxon>
        <taxon>Bauhiniinae</taxon>
        <taxon>Bauhinia</taxon>
    </lineage>
</organism>
<sequence length="426" mass="45640">MATLRHSLQLFSFFVLLVQFSVQQQNPKVHPFDLEALFSIKNSLTEVSPTQAFFSTWNFTGPDPCSTFSGVTCALDTSLKPPALRVSILTLGTGLSDSIGLAGSVPDSISKLAKLTQLILSPGIVTGSIPPQLGKLSELRVISLANNRLTGVIPVTIASLRNLHTLDLSHNQLTGSIPPGLTQLPELKILILSSNSITGRVPGMSSQLLHLDLKKNKLFGPLPPSLPSSLCYLSLSENGLTGPLNGLESLSELAFLDLSMNQFSGPIPAPLFSSPTLSSLLLQRNNLSGGVPQVDPRKRPLISSPSYGQGSIVDLSHNFLTGELSTVLAEVESLFLNNNRLIGTVPKEYVKGVYNGNTRTLYLQHNYFTGFPMDEGEKLPDTASLCLSYNCMAMPVELMTCPASAGAPISRPTAQCAMFNYGNSRG</sequence>
<name>A0ACB9LFN7_BAUVA</name>
<evidence type="ECO:0000313" key="2">
    <source>
        <dbReference type="Proteomes" id="UP000828941"/>
    </source>
</evidence>
<dbReference type="EMBL" id="CM039437">
    <property type="protein sequence ID" value="KAI4308606.1"/>
    <property type="molecule type" value="Genomic_DNA"/>
</dbReference>
<proteinExistence type="predicted"/>
<dbReference type="Proteomes" id="UP000828941">
    <property type="component" value="Chromosome 12"/>
</dbReference>
<accession>A0ACB9LFN7</accession>